<accession>F0F4W4</accession>
<reference evidence="2 3" key="1">
    <citation type="submission" date="2011-01" db="EMBL/GenBank/DDBJ databases">
        <authorList>
            <person name="Muzny D."/>
            <person name="Qin X."/>
            <person name="Deng J."/>
            <person name="Jiang H."/>
            <person name="Liu Y."/>
            <person name="Qu J."/>
            <person name="Song X.-Z."/>
            <person name="Zhang L."/>
            <person name="Thornton R."/>
            <person name="Coyle M."/>
            <person name="Francisco L."/>
            <person name="Jackson L."/>
            <person name="Javaid M."/>
            <person name="Korchina V."/>
            <person name="Kovar C."/>
            <person name="Mata R."/>
            <person name="Mathew T."/>
            <person name="Ngo R."/>
            <person name="Nguyen L."/>
            <person name="Nguyen N."/>
            <person name="Okwuonu G."/>
            <person name="Ongeri F."/>
            <person name="Pham C."/>
            <person name="Simmons D."/>
            <person name="Wilczek-Boney K."/>
            <person name="Hale W."/>
            <person name="Jakkamsetti A."/>
            <person name="Pham P."/>
            <person name="Ruth R."/>
            <person name="San Lucas F."/>
            <person name="Warren J."/>
            <person name="Zhang J."/>
            <person name="Zhao Z."/>
            <person name="Zhou C."/>
            <person name="Zhu D."/>
            <person name="Lee S."/>
            <person name="Bess C."/>
            <person name="Blankenburg K."/>
            <person name="Forbes L."/>
            <person name="Fu Q."/>
            <person name="Gubbala S."/>
            <person name="Hirani K."/>
            <person name="Jayaseelan J.C."/>
            <person name="Lara F."/>
            <person name="Munidasa M."/>
            <person name="Palculict T."/>
            <person name="Patil S."/>
            <person name="Pu L.-L."/>
            <person name="Saada N."/>
            <person name="Tang L."/>
            <person name="Weissenberger G."/>
            <person name="Zhu Y."/>
            <person name="Hemphill L."/>
            <person name="Shang Y."/>
            <person name="Youmans B."/>
            <person name="Ayvaz T."/>
            <person name="Ross M."/>
            <person name="Santibanez J."/>
            <person name="Aqrawi P."/>
            <person name="Gross S."/>
            <person name="Joshi V."/>
            <person name="Fowler G."/>
            <person name="Nazareth L."/>
            <person name="Reid J."/>
            <person name="Worley K."/>
            <person name="Petrosino J."/>
            <person name="Highlander S."/>
            <person name="Gibbs R."/>
        </authorList>
    </citation>
    <scope>NUCLEOTIDE SEQUENCE [LARGE SCALE GENOMIC DNA]</scope>
    <source>
        <strain evidence="2 3">DSM 16608</strain>
    </source>
</reference>
<keyword evidence="3" id="KW-1185">Reference proteome</keyword>
<organism evidence="2 3">
    <name type="scientific">Prevotella multiformis DSM 16608</name>
    <dbReference type="NCBI Taxonomy" id="888743"/>
    <lineage>
        <taxon>Bacteria</taxon>
        <taxon>Pseudomonadati</taxon>
        <taxon>Bacteroidota</taxon>
        <taxon>Bacteroidia</taxon>
        <taxon>Bacteroidales</taxon>
        <taxon>Prevotellaceae</taxon>
        <taxon>Prevotella</taxon>
    </lineage>
</organism>
<evidence type="ECO:0008006" key="4">
    <source>
        <dbReference type="Google" id="ProtNLM"/>
    </source>
</evidence>
<dbReference type="HOGENOM" id="CLU_434032_0_0_10"/>
<evidence type="ECO:0000313" key="3">
    <source>
        <dbReference type="Proteomes" id="UP000005697"/>
    </source>
</evidence>
<evidence type="ECO:0000313" key="2">
    <source>
        <dbReference type="EMBL" id="EGC20726.1"/>
    </source>
</evidence>
<proteinExistence type="predicted"/>
<dbReference type="AlphaFoldDB" id="F0F4W4"/>
<gene>
    <name evidence="2" type="ORF">HMPREF9141_0630</name>
</gene>
<protein>
    <recommendedName>
        <fullName evidence="4">PIN domain-containing protein</fullName>
    </recommendedName>
</protein>
<dbReference type="EMBL" id="AEWX01000009">
    <property type="protein sequence ID" value="EGC20726.1"/>
    <property type="molecule type" value="Genomic_DNA"/>
</dbReference>
<evidence type="ECO:0000256" key="1">
    <source>
        <dbReference type="SAM" id="Coils"/>
    </source>
</evidence>
<name>F0F4W4_9BACT</name>
<dbReference type="Proteomes" id="UP000005697">
    <property type="component" value="Unassembled WGS sequence"/>
</dbReference>
<dbReference type="RefSeq" id="WP_007368166.1">
    <property type="nucleotide sequence ID" value="NZ_GL872283.1"/>
</dbReference>
<comment type="caution">
    <text evidence="2">The sequence shown here is derived from an EMBL/GenBank/DDBJ whole genome shotgun (WGS) entry which is preliminary data.</text>
</comment>
<feature type="coiled-coil region" evidence="1">
    <location>
        <begin position="569"/>
        <end position="603"/>
    </location>
</feature>
<keyword evidence="1" id="KW-0175">Coiled coil</keyword>
<sequence>MDYFKDKEIEEAMLKSCLLFNSKEIKSKRNVIFQKFLLSLIIGGGVTSRKEIMEKVTTQHKGFFINEDNIDFAIQELVKNKFIKEENGVLTLTEESQQDAKKDVKQISEQQKKLIDDICKMVQKAYGKKISNENQVKSNIKECIDYYYVVTGLSFFELDKRKEATELPQLGKIASNGLNSGEKEELSNQIIYTIGSVIEKPTEEQKSILELLARTYITMQIMDIDPLLSEFKSTLIREKVFILDTDVLLYLVTDKASLSRQYRKMIELLQKCGCKIYIPNEIITEVFNHAEAAQKRYPFVSYLIDTEENLVSQEFKNVFIEDYYYIKQSDKANCPTWKVYIKNYFSSTHGVAFISEQIKDKLGEKINYGVMPEPVQVDEKLLMQLTDVSLEETRKTEKAQHRDEDKNQNIAKTDAQLYLEIKKMNEINNERIGKKQADRQDLLKNKYYILTNSTRVHYCAKQLEVSANILCKPASLMAYLVETGLVQDDQVKIQSLFENPFLQHTAKTIWKDVEPLLKLGIEITGKNIITMRFDLQDEINKLLTNPSEEECNEIYKNTKQKGYSFSPIIESAKKEAESNEKKSKELEKQNRVLRDELLKAKQIIEKKDRVINKKKYENRKGLKKRKSKKK</sequence>
<dbReference type="OrthoDB" id="1089786at2"/>
<dbReference type="STRING" id="888743.HMPREF9141_0630"/>